<dbReference type="PANTHER" id="PTHR45726">
    <property type="entry name" value="LEUKOTRIENE A-4 HYDROLASE"/>
    <property type="match status" value="1"/>
</dbReference>
<dbReference type="SUPFAM" id="SSF55486">
    <property type="entry name" value="Metalloproteases ('zincins'), catalytic domain"/>
    <property type="match status" value="1"/>
</dbReference>
<keyword evidence="6" id="KW-1185">Reference proteome</keyword>
<dbReference type="InterPro" id="IPR027268">
    <property type="entry name" value="Peptidase_M4/M1_CTD_sf"/>
</dbReference>
<dbReference type="GO" id="GO:0004177">
    <property type="term" value="F:aminopeptidase activity"/>
    <property type="evidence" value="ECO:0007669"/>
    <property type="project" value="UniProtKB-KW"/>
</dbReference>
<keyword evidence="2" id="KW-0862">Zinc</keyword>
<keyword evidence="5" id="KW-0378">Hydrolase</keyword>
<gene>
    <name evidence="5" type="ORF">M23134_06279</name>
</gene>
<feature type="transmembrane region" description="Helical" evidence="3">
    <location>
        <begin position="21"/>
        <end position="40"/>
    </location>
</feature>
<evidence type="ECO:0000256" key="2">
    <source>
        <dbReference type="PIRSR" id="PIRSR634015-3"/>
    </source>
</evidence>
<organism evidence="5 6">
    <name type="scientific">Microscilla marina ATCC 23134</name>
    <dbReference type="NCBI Taxonomy" id="313606"/>
    <lineage>
        <taxon>Bacteria</taxon>
        <taxon>Pseudomonadati</taxon>
        <taxon>Bacteroidota</taxon>
        <taxon>Cytophagia</taxon>
        <taxon>Cytophagales</taxon>
        <taxon>Microscillaceae</taxon>
        <taxon>Microscilla</taxon>
    </lineage>
</organism>
<dbReference type="Gene3D" id="1.10.390.10">
    <property type="entry name" value="Neutral Protease Domain 2"/>
    <property type="match status" value="1"/>
</dbReference>
<feature type="binding site" evidence="2">
    <location>
        <position position="385"/>
    </location>
    <ligand>
        <name>Zn(2+)</name>
        <dbReference type="ChEBI" id="CHEBI:29105"/>
        <note>catalytic</note>
    </ligand>
</feature>
<dbReference type="GO" id="GO:0008237">
    <property type="term" value="F:metallopeptidase activity"/>
    <property type="evidence" value="ECO:0007669"/>
    <property type="project" value="InterPro"/>
</dbReference>
<keyword evidence="5" id="KW-0645">Protease</keyword>
<sequence length="651" mass="75462">MTKRLLLYYSKQKVITVVNKLIFYIIMNKYIIYGWLLLLISTAQTYAQRSGGYWQQQVDYKMEIDFDATTHRFTGKQKIVYTNNSPDELTQVFYHLYFNAFQPGSMMDVRSRTIKDPDGRVTDRIFYLKPNEIGYQKIKSLKQDGKALTYKVEGTILEVKLNKAIQPGKKTTFEMEFEGQVPKQIRRSGRDNREGVAYSMTQWYPKLAEYDHQGWHANPYVGREFHGVWGDFDVKITMDSSYVIAASGYLQNPEKIGHGYTTKKVKRDKGAKLTWHFKAPNVHDFAWAADKEYIHDTAPGPHGVTLHFFYKKSLADRYKSTWKKLPDYTAKAMAYVGKNFGQYPYKQYSVIQGGDGGMEYAMATLITGKRQLGSLVGVTVHEMVHSWYQMVLGTNESLYSWMDEGFNTYVTNLTMQHLFRGSVKLNPSGYRSYRRLVESGKEEALSTHADHFNTNLAYGAAAYTKGSIFVNQLNYIIGEENTAKGMLEYFNAWKFKHPTDIDFVRVMEKVSGLELDWYREYWVLSTHTIDYGIKTVQDKGDKTEVVLERIGKMPMPIEVVVTYNDGSKEKYYMPLRIMRGEKPQGDKNMKRTIKPDWPWTFPTYSLTIDRKRGDIAKIEIDPSLLMADIDRKNNVYPKKIDSQTTFPSDKK</sequence>
<dbReference type="AlphaFoldDB" id="A1ZYN4"/>
<evidence type="ECO:0000259" key="4">
    <source>
        <dbReference type="Pfam" id="PF01433"/>
    </source>
</evidence>
<protein>
    <submittedName>
        <fullName evidence="5">Putative aminopeptidase</fullName>
    </submittedName>
</protein>
<comment type="cofactor">
    <cofactor evidence="2">
        <name>Zn(2+)</name>
        <dbReference type="ChEBI" id="CHEBI:29105"/>
    </cofactor>
    <text evidence="2">Binds 1 zinc ion per subunit.</text>
</comment>
<accession>A1ZYN4</accession>
<evidence type="ECO:0000256" key="1">
    <source>
        <dbReference type="PIRSR" id="PIRSR634015-1"/>
    </source>
</evidence>
<keyword evidence="3" id="KW-0472">Membrane</keyword>
<dbReference type="Pfam" id="PF01433">
    <property type="entry name" value="Peptidase_M1"/>
    <property type="match status" value="1"/>
</dbReference>
<reference evidence="5 6" key="1">
    <citation type="submission" date="2007-01" db="EMBL/GenBank/DDBJ databases">
        <authorList>
            <person name="Haygood M."/>
            <person name="Podell S."/>
            <person name="Anderson C."/>
            <person name="Hopkinson B."/>
            <person name="Roe K."/>
            <person name="Barbeau K."/>
            <person name="Gaasterland T."/>
            <person name="Ferriera S."/>
            <person name="Johnson J."/>
            <person name="Kravitz S."/>
            <person name="Beeson K."/>
            <person name="Sutton G."/>
            <person name="Rogers Y.-H."/>
            <person name="Friedman R."/>
            <person name="Frazier M."/>
            <person name="Venter J.C."/>
        </authorList>
    </citation>
    <scope>NUCLEOTIDE SEQUENCE [LARGE SCALE GENOMIC DNA]</scope>
    <source>
        <strain evidence="5 6">ATCC 23134</strain>
    </source>
</reference>
<dbReference type="PANTHER" id="PTHR45726:SF3">
    <property type="entry name" value="LEUKOTRIENE A-4 HYDROLASE"/>
    <property type="match status" value="1"/>
</dbReference>
<keyword evidence="2" id="KW-0479">Metal-binding</keyword>
<dbReference type="GO" id="GO:0008270">
    <property type="term" value="F:zinc ion binding"/>
    <property type="evidence" value="ECO:0007669"/>
    <property type="project" value="InterPro"/>
</dbReference>
<proteinExistence type="predicted"/>
<feature type="active site" description="Proton donor" evidence="1">
    <location>
        <position position="463"/>
    </location>
</feature>
<feature type="binding site" evidence="2">
    <location>
        <position position="404"/>
    </location>
    <ligand>
        <name>Zn(2+)</name>
        <dbReference type="ChEBI" id="CHEBI:29105"/>
        <note>catalytic</note>
    </ligand>
</feature>
<dbReference type="CDD" id="cd09604">
    <property type="entry name" value="M1_APN_like"/>
    <property type="match status" value="1"/>
</dbReference>
<dbReference type="Proteomes" id="UP000004095">
    <property type="component" value="Unassembled WGS sequence"/>
</dbReference>
<feature type="domain" description="Peptidase M1 membrane alanine aminopeptidase" evidence="4">
    <location>
        <begin position="370"/>
        <end position="522"/>
    </location>
</feature>
<keyword evidence="3" id="KW-1133">Transmembrane helix</keyword>
<dbReference type="eggNOG" id="COG0308">
    <property type="taxonomic scope" value="Bacteria"/>
</dbReference>
<dbReference type="EMBL" id="AAWS01000067">
    <property type="protein sequence ID" value="EAY24537.1"/>
    <property type="molecule type" value="Genomic_DNA"/>
</dbReference>
<evidence type="ECO:0000313" key="5">
    <source>
        <dbReference type="EMBL" id="EAY24537.1"/>
    </source>
</evidence>
<name>A1ZYN4_MICM2</name>
<keyword evidence="3" id="KW-0812">Transmembrane</keyword>
<dbReference type="InterPro" id="IPR014782">
    <property type="entry name" value="Peptidase_M1_dom"/>
</dbReference>
<feature type="binding site" evidence="2">
    <location>
        <position position="381"/>
    </location>
    <ligand>
        <name>Zn(2+)</name>
        <dbReference type="ChEBI" id="CHEBI:29105"/>
        <note>catalytic</note>
    </ligand>
</feature>
<dbReference type="InterPro" id="IPR034015">
    <property type="entry name" value="M1_LTA4H"/>
</dbReference>
<keyword evidence="5" id="KW-0031">Aminopeptidase</keyword>
<comment type="caution">
    <text evidence="5">The sequence shown here is derived from an EMBL/GenBank/DDBJ whole genome shotgun (WGS) entry which is preliminary data.</text>
</comment>
<evidence type="ECO:0000313" key="6">
    <source>
        <dbReference type="Proteomes" id="UP000004095"/>
    </source>
</evidence>
<evidence type="ECO:0000256" key="3">
    <source>
        <dbReference type="SAM" id="Phobius"/>
    </source>
</evidence>
<feature type="active site" description="Proton acceptor" evidence="1">
    <location>
        <position position="382"/>
    </location>
</feature>